<evidence type="ECO:0000313" key="2">
    <source>
        <dbReference type="Proteomes" id="UP000199475"/>
    </source>
</evidence>
<dbReference type="AlphaFoldDB" id="A0A1G9JSK0"/>
<dbReference type="OrthoDB" id="3711925at2"/>
<keyword evidence="2" id="KW-1185">Reference proteome</keyword>
<organism evidence="1 2">
    <name type="scientific">Tessaracoccus oleiagri</name>
    <dbReference type="NCBI Taxonomy" id="686624"/>
    <lineage>
        <taxon>Bacteria</taxon>
        <taxon>Bacillati</taxon>
        <taxon>Actinomycetota</taxon>
        <taxon>Actinomycetes</taxon>
        <taxon>Propionibacteriales</taxon>
        <taxon>Propionibacteriaceae</taxon>
        <taxon>Tessaracoccus</taxon>
    </lineage>
</organism>
<dbReference type="STRING" id="686624.SAMN04488242_1446"/>
<evidence type="ECO:0000313" key="1">
    <source>
        <dbReference type="EMBL" id="SDL40507.1"/>
    </source>
</evidence>
<reference evidence="1 2" key="1">
    <citation type="submission" date="2016-10" db="EMBL/GenBank/DDBJ databases">
        <authorList>
            <person name="de Groot N.N."/>
        </authorList>
    </citation>
    <scope>NUCLEOTIDE SEQUENCE [LARGE SCALE GENOMIC DNA]</scope>
    <source>
        <strain evidence="1 2">CGMCC 1.9159</strain>
    </source>
</reference>
<gene>
    <name evidence="1" type="ORF">SAMN04488242_1446</name>
</gene>
<name>A0A1G9JSK0_9ACTN</name>
<protein>
    <submittedName>
        <fullName evidence="1">Uncharacterized protein</fullName>
    </submittedName>
</protein>
<accession>A0A1G9JSK0</accession>
<dbReference type="RefSeq" id="WP_093250422.1">
    <property type="nucleotide sequence ID" value="NZ_FNGP01000002.1"/>
</dbReference>
<sequence>MESPELKTLGFATDNPTKLLTAAVATGHVHGMQKVPGFDLIGAFDDPSGARLSLVRRKGHDVRAVPALASSETHRAAVYRVNDHLAHASLFLDDDQTLELIVSVDDPTQYPERSEKEPGTFAVIQALSLGAIAIRADVYADEADFEANRPDEDREWSSRALASPSVAVEPILSKTDISARAYASFVVESAWKRKNELTGREFWYGIGLSRVRLAFALPGDVELQPGNVVIGTFTLTASSGLWDRA</sequence>
<proteinExistence type="predicted"/>
<dbReference type="EMBL" id="FNGP01000002">
    <property type="protein sequence ID" value="SDL40507.1"/>
    <property type="molecule type" value="Genomic_DNA"/>
</dbReference>
<dbReference type="Proteomes" id="UP000199475">
    <property type="component" value="Unassembled WGS sequence"/>
</dbReference>